<dbReference type="SMART" id="SM00360">
    <property type="entry name" value="RRM"/>
    <property type="match status" value="1"/>
</dbReference>
<reference evidence="5" key="1">
    <citation type="submission" date="2025-08" db="UniProtKB">
        <authorList>
            <consortium name="RefSeq"/>
        </authorList>
    </citation>
    <scope>IDENTIFICATION</scope>
    <source>
        <tissue evidence="5">Gonad</tissue>
    </source>
</reference>
<organism evidence="4 5">
    <name type="scientific">Branchiostoma belcheri</name>
    <name type="common">Amphioxus</name>
    <dbReference type="NCBI Taxonomy" id="7741"/>
    <lineage>
        <taxon>Eukaryota</taxon>
        <taxon>Metazoa</taxon>
        <taxon>Chordata</taxon>
        <taxon>Cephalochordata</taxon>
        <taxon>Leptocardii</taxon>
        <taxon>Amphioxiformes</taxon>
        <taxon>Branchiostomatidae</taxon>
        <taxon>Branchiostoma</taxon>
    </lineage>
</organism>
<evidence type="ECO:0000256" key="2">
    <source>
        <dbReference type="SAM" id="MobiDB-lite"/>
    </source>
</evidence>
<dbReference type="Proteomes" id="UP000515135">
    <property type="component" value="Unplaced"/>
</dbReference>
<dbReference type="GeneID" id="109486755"/>
<sequence>MDYGGWHPGQSLGRADFFWRTGKNKCVRSQRGLITLSSPSSSSQQLTVPFNSVLVSNIPPWMTEDKLIIHFQRTSNGGGDVKNVTFTNPSMAVVTFNDPECACNVLRKTQMTENGEILKMELYKEVFGEVTAVLPHNVLQNLDSPLVDKIKKETGAHLKRERVNLSISGTWTQVEAARKILQLHLSPDVHLSHGQASVNGSAAIGAATNQPYNPDRYQGNSGDVERLTAGTSTHAGADTRGDIGGQGEDMEWEDETGASPSPTSNPCFRHLTQERSIP</sequence>
<evidence type="ECO:0000259" key="3">
    <source>
        <dbReference type="PROSITE" id="PS50102"/>
    </source>
</evidence>
<dbReference type="AlphaFoldDB" id="A0A6P5AIU3"/>
<feature type="domain" description="RRM" evidence="3">
    <location>
        <begin position="51"/>
        <end position="125"/>
    </location>
</feature>
<dbReference type="GO" id="GO:0003723">
    <property type="term" value="F:RNA binding"/>
    <property type="evidence" value="ECO:0007669"/>
    <property type="project" value="UniProtKB-UniRule"/>
</dbReference>
<dbReference type="PANTHER" id="PTHR15225:SF8">
    <property type="entry name" value="RNA-BINDING PROTEIN 43"/>
    <property type="match status" value="1"/>
</dbReference>
<dbReference type="PANTHER" id="PTHR15225">
    <property type="entry name" value="INTERFERON-INDUCED PROTEIN 35/NMI N-MYC/STAT INTERACTING PROTEIN"/>
    <property type="match status" value="1"/>
</dbReference>
<feature type="region of interest" description="Disordered" evidence="2">
    <location>
        <begin position="205"/>
        <end position="278"/>
    </location>
</feature>
<name>A0A6P5AIU3_BRABE</name>
<dbReference type="Pfam" id="PF23085">
    <property type="entry name" value="RRM_PARP14_3"/>
    <property type="match status" value="1"/>
</dbReference>
<dbReference type="SUPFAM" id="SSF54928">
    <property type="entry name" value="RNA-binding domain, RBD"/>
    <property type="match status" value="1"/>
</dbReference>
<evidence type="ECO:0000313" key="4">
    <source>
        <dbReference type="Proteomes" id="UP000515135"/>
    </source>
</evidence>
<accession>A0A6P5AIU3</accession>
<gene>
    <name evidence="5" type="primary">LOC109486755</name>
</gene>
<protein>
    <submittedName>
        <fullName evidence="5">Uncharacterized protein LOC109486755</fullName>
    </submittedName>
</protein>
<dbReference type="InterPro" id="IPR000504">
    <property type="entry name" value="RRM_dom"/>
</dbReference>
<dbReference type="InterPro" id="IPR012677">
    <property type="entry name" value="Nucleotide-bd_a/b_plait_sf"/>
</dbReference>
<keyword evidence="4" id="KW-1185">Reference proteome</keyword>
<dbReference type="OrthoDB" id="9903237at2759"/>
<dbReference type="RefSeq" id="XP_019646199.1">
    <property type="nucleotide sequence ID" value="XM_019790640.1"/>
</dbReference>
<dbReference type="PROSITE" id="PS50102">
    <property type="entry name" value="RRM"/>
    <property type="match status" value="1"/>
</dbReference>
<evidence type="ECO:0000313" key="5">
    <source>
        <dbReference type="RefSeq" id="XP_019646199.1"/>
    </source>
</evidence>
<dbReference type="KEGG" id="bbel:109486755"/>
<proteinExistence type="predicted"/>
<dbReference type="InterPro" id="IPR035979">
    <property type="entry name" value="RBD_domain_sf"/>
</dbReference>
<keyword evidence="1" id="KW-0694">RNA-binding</keyword>
<dbReference type="Gene3D" id="3.30.70.330">
    <property type="match status" value="1"/>
</dbReference>
<evidence type="ECO:0000256" key="1">
    <source>
        <dbReference type="PROSITE-ProRule" id="PRU00176"/>
    </source>
</evidence>